<dbReference type="SUPFAM" id="SSF48498">
    <property type="entry name" value="Tetracyclin repressor-like, C-terminal domain"/>
    <property type="match status" value="1"/>
</dbReference>
<dbReference type="PANTHER" id="PTHR47506:SF7">
    <property type="entry name" value="TRANSCRIPTIONAL REGULATORY PROTEIN"/>
    <property type="match status" value="1"/>
</dbReference>
<dbReference type="Proteomes" id="UP001193680">
    <property type="component" value="Unassembled WGS sequence"/>
</dbReference>
<protein>
    <submittedName>
        <fullName evidence="6">TetR/AcrR family transcriptional regulator</fullName>
    </submittedName>
</protein>
<dbReference type="PANTHER" id="PTHR47506">
    <property type="entry name" value="TRANSCRIPTIONAL REGULATORY PROTEIN"/>
    <property type="match status" value="1"/>
</dbReference>
<dbReference type="InterPro" id="IPR036271">
    <property type="entry name" value="Tet_transcr_reg_TetR-rel_C_sf"/>
</dbReference>
<evidence type="ECO:0000259" key="5">
    <source>
        <dbReference type="PROSITE" id="PS50977"/>
    </source>
</evidence>
<dbReference type="Pfam" id="PF00440">
    <property type="entry name" value="TetR_N"/>
    <property type="match status" value="1"/>
</dbReference>
<dbReference type="InterPro" id="IPR001647">
    <property type="entry name" value="HTH_TetR"/>
</dbReference>
<feature type="domain" description="HTH tetR-type" evidence="5">
    <location>
        <begin position="9"/>
        <end position="69"/>
    </location>
</feature>
<keyword evidence="2 4" id="KW-0238">DNA-binding</keyword>
<accession>A0ABS0BYQ1</accession>
<feature type="DNA-binding region" description="H-T-H motif" evidence="4">
    <location>
        <begin position="32"/>
        <end position="51"/>
    </location>
</feature>
<dbReference type="EMBL" id="JACBGI020000002">
    <property type="protein sequence ID" value="MBF6057091.1"/>
    <property type="molecule type" value="Genomic_DNA"/>
</dbReference>
<evidence type="ECO:0000313" key="6">
    <source>
        <dbReference type="EMBL" id="MBF6057091.1"/>
    </source>
</evidence>
<dbReference type="InterPro" id="IPR009057">
    <property type="entry name" value="Homeodomain-like_sf"/>
</dbReference>
<gene>
    <name evidence="6" type="ORF">H8792_001925</name>
</gene>
<evidence type="ECO:0000256" key="4">
    <source>
        <dbReference type="PROSITE-ProRule" id="PRU00335"/>
    </source>
</evidence>
<evidence type="ECO:0000256" key="1">
    <source>
        <dbReference type="ARBA" id="ARBA00023015"/>
    </source>
</evidence>
<keyword evidence="1" id="KW-0805">Transcription regulation</keyword>
<dbReference type="PROSITE" id="PS01081">
    <property type="entry name" value="HTH_TETR_1"/>
    <property type="match status" value="1"/>
</dbReference>
<dbReference type="Gene3D" id="1.10.357.10">
    <property type="entry name" value="Tetracycline Repressor, domain 2"/>
    <property type="match status" value="1"/>
</dbReference>
<comment type="caution">
    <text evidence="6">The sequence shown here is derived from an EMBL/GenBank/DDBJ whole genome shotgun (WGS) entry which is preliminary data.</text>
</comment>
<evidence type="ECO:0000256" key="2">
    <source>
        <dbReference type="ARBA" id="ARBA00023125"/>
    </source>
</evidence>
<dbReference type="PROSITE" id="PS50977">
    <property type="entry name" value="HTH_TETR_2"/>
    <property type="match status" value="1"/>
</dbReference>
<keyword evidence="7" id="KW-1185">Reference proteome</keyword>
<evidence type="ECO:0000313" key="7">
    <source>
        <dbReference type="Proteomes" id="UP001193680"/>
    </source>
</evidence>
<organism evidence="6 7">
    <name type="scientific">Thiomicrorhabdus heinhorstiae</name>
    <dbReference type="NCBI Taxonomy" id="2748010"/>
    <lineage>
        <taxon>Bacteria</taxon>
        <taxon>Pseudomonadati</taxon>
        <taxon>Pseudomonadota</taxon>
        <taxon>Gammaproteobacteria</taxon>
        <taxon>Thiotrichales</taxon>
        <taxon>Piscirickettsiaceae</taxon>
        <taxon>Thiomicrorhabdus</taxon>
    </lineage>
</organism>
<keyword evidence="3" id="KW-0804">Transcription</keyword>
<proteinExistence type="predicted"/>
<dbReference type="SUPFAM" id="SSF46689">
    <property type="entry name" value="Homeodomain-like"/>
    <property type="match status" value="1"/>
</dbReference>
<dbReference type="Gene3D" id="1.10.10.60">
    <property type="entry name" value="Homeodomain-like"/>
    <property type="match status" value="1"/>
</dbReference>
<name>A0ABS0BYQ1_9GAMM</name>
<dbReference type="PRINTS" id="PR00455">
    <property type="entry name" value="HTHTETR"/>
</dbReference>
<sequence length="196" mass="21649">MAKSPNKKQQTRQKIVESAAQLFTAHGFDKVSIDDIMHNAQLTRGGFYAHFSSKEALYSEAITSAASLSFAARIPAAELSDQERLLLLLKSYLSENHLSDTNPACPLAFLATDVAHQNDEVRDAYTTVYKRLAIYIARLMAESPNSDRVLALSAMMIGGVAVARSLNDEWTRVKLLTACEKTAQELIRKRDGKTTV</sequence>
<dbReference type="InterPro" id="IPR023772">
    <property type="entry name" value="DNA-bd_HTH_TetR-type_CS"/>
</dbReference>
<evidence type="ECO:0000256" key="3">
    <source>
        <dbReference type="ARBA" id="ARBA00023163"/>
    </source>
</evidence>
<reference evidence="6 7" key="1">
    <citation type="submission" date="2020-11" db="EMBL/GenBank/DDBJ databases">
        <title>Sulfur oxidizing isolate from Hospital Hole Sinkhole.</title>
        <authorList>
            <person name="Scott K.M."/>
        </authorList>
    </citation>
    <scope>NUCLEOTIDE SEQUENCE [LARGE SCALE GENOMIC DNA]</scope>
    <source>
        <strain evidence="6 7">HH1</strain>
    </source>
</reference>